<feature type="domain" description="AAA+ ATPase At3g28540-like C-terminal" evidence="3">
    <location>
        <begin position="77"/>
        <end position="150"/>
    </location>
</feature>
<proteinExistence type="predicted"/>
<dbReference type="Pfam" id="PF25568">
    <property type="entry name" value="AAA_lid_At3g28540"/>
    <property type="match status" value="1"/>
</dbReference>
<dbReference type="Gene3D" id="3.40.50.300">
    <property type="entry name" value="P-loop containing nucleotide triphosphate hydrolases"/>
    <property type="match status" value="1"/>
</dbReference>
<protein>
    <recommendedName>
        <fullName evidence="6">ATPase AAA-type core domain-containing protein</fullName>
    </recommendedName>
</protein>
<dbReference type="GO" id="GO:0016887">
    <property type="term" value="F:ATP hydrolysis activity"/>
    <property type="evidence" value="ECO:0007669"/>
    <property type="project" value="InterPro"/>
</dbReference>
<dbReference type="Gene3D" id="6.10.280.40">
    <property type="match status" value="1"/>
</dbReference>
<evidence type="ECO:0000313" key="5">
    <source>
        <dbReference type="Proteomes" id="UP001459277"/>
    </source>
</evidence>
<sequence>MIAAMANHLDYDIYDLELTTVKDNTELRRLLIDTTDGLWSAIGGEWIIVFTTNYVEKLDAALIRRGRMDKHIELSYCGFEAFKVLAKNYLDVVSHTLFATIGRLLDETYITPADVAENLMPKSMNEDAETCLRKLIEALETAKKEAKKKAEEEAQLEAEKEEKEKQEDVKVDGCLAKVKENCVGVLVKVDEALAKEVKDNGVTLEKIRIQGLN</sequence>
<keyword evidence="5" id="KW-1185">Reference proteome</keyword>
<feature type="domain" description="ATPase AAA-type core" evidence="2">
    <location>
        <begin position="32"/>
        <end position="75"/>
    </location>
</feature>
<dbReference type="PANTHER" id="PTHR23070">
    <property type="entry name" value="BCS1 AAA-TYPE ATPASE"/>
    <property type="match status" value="1"/>
</dbReference>
<comment type="caution">
    <text evidence="4">The sequence shown here is derived from an EMBL/GenBank/DDBJ whole genome shotgun (WGS) entry which is preliminary data.</text>
</comment>
<dbReference type="EMBL" id="JAZDWU010000001">
    <property type="protein sequence ID" value="KAL0014162.1"/>
    <property type="molecule type" value="Genomic_DNA"/>
</dbReference>
<feature type="coiled-coil region" evidence="1">
    <location>
        <begin position="125"/>
        <end position="169"/>
    </location>
</feature>
<name>A0AAW2DWH2_9ROSI</name>
<evidence type="ECO:0008006" key="6">
    <source>
        <dbReference type="Google" id="ProtNLM"/>
    </source>
</evidence>
<gene>
    <name evidence="4" type="ORF">SO802_001231</name>
</gene>
<keyword evidence="1" id="KW-0175">Coiled coil</keyword>
<reference evidence="4 5" key="1">
    <citation type="submission" date="2024-01" db="EMBL/GenBank/DDBJ databases">
        <title>A telomere-to-telomere, gap-free genome of sweet tea (Lithocarpus litseifolius).</title>
        <authorList>
            <person name="Zhou J."/>
        </authorList>
    </citation>
    <scope>NUCLEOTIDE SEQUENCE [LARGE SCALE GENOMIC DNA]</scope>
    <source>
        <strain evidence="4">Zhou-2022a</strain>
        <tissue evidence="4">Leaf</tissue>
    </source>
</reference>
<dbReference type="InterPro" id="IPR003959">
    <property type="entry name" value="ATPase_AAA_core"/>
</dbReference>
<dbReference type="GO" id="GO:0005524">
    <property type="term" value="F:ATP binding"/>
    <property type="evidence" value="ECO:0007669"/>
    <property type="project" value="InterPro"/>
</dbReference>
<dbReference type="SUPFAM" id="SSF52540">
    <property type="entry name" value="P-loop containing nucleoside triphosphate hydrolases"/>
    <property type="match status" value="1"/>
</dbReference>
<accession>A0AAW2DWH2</accession>
<evidence type="ECO:0000259" key="2">
    <source>
        <dbReference type="Pfam" id="PF00004"/>
    </source>
</evidence>
<dbReference type="InterPro" id="IPR050747">
    <property type="entry name" value="Mitochondrial_chaperone_BCS1"/>
</dbReference>
<dbReference type="AlphaFoldDB" id="A0AAW2DWH2"/>
<dbReference type="Proteomes" id="UP001459277">
    <property type="component" value="Unassembled WGS sequence"/>
</dbReference>
<evidence type="ECO:0000313" key="4">
    <source>
        <dbReference type="EMBL" id="KAL0014162.1"/>
    </source>
</evidence>
<dbReference type="InterPro" id="IPR027417">
    <property type="entry name" value="P-loop_NTPase"/>
</dbReference>
<organism evidence="4 5">
    <name type="scientific">Lithocarpus litseifolius</name>
    <dbReference type="NCBI Taxonomy" id="425828"/>
    <lineage>
        <taxon>Eukaryota</taxon>
        <taxon>Viridiplantae</taxon>
        <taxon>Streptophyta</taxon>
        <taxon>Embryophyta</taxon>
        <taxon>Tracheophyta</taxon>
        <taxon>Spermatophyta</taxon>
        <taxon>Magnoliopsida</taxon>
        <taxon>eudicotyledons</taxon>
        <taxon>Gunneridae</taxon>
        <taxon>Pentapetalae</taxon>
        <taxon>rosids</taxon>
        <taxon>fabids</taxon>
        <taxon>Fagales</taxon>
        <taxon>Fagaceae</taxon>
        <taxon>Lithocarpus</taxon>
    </lineage>
</organism>
<evidence type="ECO:0000256" key="1">
    <source>
        <dbReference type="SAM" id="Coils"/>
    </source>
</evidence>
<dbReference type="Pfam" id="PF00004">
    <property type="entry name" value="AAA"/>
    <property type="match status" value="1"/>
</dbReference>
<evidence type="ECO:0000259" key="3">
    <source>
        <dbReference type="Pfam" id="PF25568"/>
    </source>
</evidence>
<dbReference type="InterPro" id="IPR058017">
    <property type="entry name" value="At3g28540-like_C"/>
</dbReference>